<dbReference type="GO" id="GO:0006123">
    <property type="term" value="P:mitochondrial electron transport, cytochrome c to oxygen"/>
    <property type="evidence" value="ECO:0007669"/>
    <property type="project" value="InterPro"/>
</dbReference>
<keyword evidence="3 10" id="KW-0812">Transmembrane</keyword>
<sequence length="189" mass="21920">MTGHQIARVLSRQAKAITVQSASAGTVAHHGHHEIRDHVKDKIGKREVVGYGYNGQPTYVDRLDFPFPAIRYKEPNAEIQLLREKEKGDWKKLTTEEKKALYRASFRQTLAEVQAPTGEWKSILGVTLFGMSVAVWFYILMKKYVYPPLPPTMAPEWQEAQLKRMIEQRQNRIEGLASQYDYETQKWKE</sequence>
<protein>
    <recommendedName>
        <fullName evidence="10">Cytochrome c oxidase subunit 4</fullName>
    </recommendedName>
</protein>
<keyword evidence="12" id="KW-1185">Reference proteome</keyword>
<comment type="similarity">
    <text evidence="2 10">Belongs to the cytochrome c oxidase IV family.</text>
</comment>
<comment type="subcellular location">
    <subcellularLocation>
        <location evidence="1 10">Mitochondrion inner membrane</location>
        <topology evidence="1 10">Single-pass membrane protein</topology>
    </subcellularLocation>
</comment>
<dbReference type="AlphaFoldDB" id="A0AA88LIP5"/>
<evidence type="ECO:0000256" key="3">
    <source>
        <dbReference type="ARBA" id="ARBA00022692"/>
    </source>
</evidence>
<evidence type="ECO:0000256" key="4">
    <source>
        <dbReference type="ARBA" id="ARBA00022792"/>
    </source>
</evidence>
<proteinExistence type="inferred from homology"/>
<evidence type="ECO:0000256" key="9">
    <source>
        <dbReference type="ARBA" id="ARBA00023136"/>
    </source>
</evidence>
<keyword evidence="5" id="KW-0809">Transit peptide</keyword>
<dbReference type="EMBL" id="JAVRJZ010000004">
    <property type="protein sequence ID" value="KAK2723241.1"/>
    <property type="molecule type" value="Genomic_DNA"/>
</dbReference>
<evidence type="ECO:0000256" key="6">
    <source>
        <dbReference type="ARBA" id="ARBA00022989"/>
    </source>
</evidence>
<comment type="pathway">
    <text evidence="10">Energy metabolism; oxidative phosphorylation.</text>
</comment>
<dbReference type="InterPro" id="IPR013288">
    <property type="entry name" value="Cyt_c_oxidase_su4"/>
</dbReference>
<dbReference type="PANTHER" id="PTHR10707">
    <property type="entry name" value="CYTOCHROME C OXIDASE SUBUNIT IV"/>
    <property type="match status" value="1"/>
</dbReference>
<evidence type="ECO:0000313" key="12">
    <source>
        <dbReference type="Proteomes" id="UP001187531"/>
    </source>
</evidence>
<keyword evidence="4 10" id="KW-0999">Mitochondrion inner membrane</keyword>
<dbReference type="CDD" id="cd00922">
    <property type="entry name" value="Cyt_c_Oxidase_IV"/>
    <property type="match status" value="1"/>
</dbReference>
<dbReference type="EMBL" id="JAVRJZ010000004">
    <property type="protein sequence ID" value="KAK2723240.1"/>
    <property type="molecule type" value="Genomic_DNA"/>
</dbReference>
<evidence type="ECO:0000256" key="5">
    <source>
        <dbReference type="ARBA" id="ARBA00022946"/>
    </source>
</evidence>
<evidence type="ECO:0000256" key="8">
    <source>
        <dbReference type="ARBA" id="ARBA00023128"/>
    </source>
</evidence>
<evidence type="ECO:0000313" key="11">
    <source>
        <dbReference type="EMBL" id="KAK2723240.1"/>
    </source>
</evidence>
<dbReference type="GO" id="GO:0045277">
    <property type="term" value="C:respiratory chain complex IV"/>
    <property type="evidence" value="ECO:0007669"/>
    <property type="project" value="InterPro"/>
</dbReference>
<feature type="transmembrane region" description="Helical" evidence="10">
    <location>
        <begin position="123"/>
        <end position="141"/>
    </location>
</feature>
<keyword evidence="9 10" id="KW-0472">Membrane</keyword>
<dbReference type="FunFam" id="1.10.442.10:FF:000001">
    <property type="entry name" value="Cytochrome c oxidase subunit 4 isoform 1"/>
    <property type="match status" value="1"/>
</dbReference>
<dbReference type="GO" id="GO:0016491">
    <property type="term" value="F:oxidoreductase activity"/>
    <property type="evidence" value="ECO:0007669"/>
    <property type="project" value="UniProtKB-KW"/>
</dbReference>
<evidence type="ECO:0000256" key="10">
    <source>
        <dbReference type="RuleBase" id="RU367145"/>
    </source>
</evidence>
<dbReference type="InterPro" id="IPR004203">
    <property type="entry name" value="Cyt_c_oxidase_su4_fam"/>
</dbReference>
<keyword evidence="8 10" id="KW-0496">Mitochondrion</keyword>
<accession>A0AA88LIP5</accession>
<comment type="subunit">
    <text evidence="10">Component of the cytochrome c oxidase (complex IV, CIV), a multisubunit enzyme composed of 14 subunits.</text>
</comment>
<dbReference type="SUPFAM" id="SSF81406">
    <property type="entry name" value="Mitochondrial cytochrome c oxidase subunit IV"/>
    <property type="match status" value="1"/>
</dbReference>
<dbReference type="PRINTS" id="PR01873">
    <property type="entry name" value="CYTCOXIDASE4"/>
</dbReference>
<dbReference type="PANTHER" id="PTHR10707:SF10">
    <property type="entry name" value="CYTOCHROME C OXIDASE SUBUNIT 4"/>
    <property type="match status" value="1"/>
</dbReference>
<dbReference type="GO" id="GO:0005743">
    <property type="term" value="C:mitochondrial inner membrane"/>
    <property type="evidence" value="ECO:0007669"/>
    <property type="project" value="UniProtKB-SubCell"/>
</dbReference>
<evidence type="ECO:0000256" key="1">
    <source>
        <dbReference type="ARBA" id="ARBA00004434"/>
    </source>
</evidence>
<dbReference type="InterPro" id="IPR036639">
    <property type="entry name" value="Cyt_c_oxidase_su4_sf"/>
</dbReference>
<evidence type="ECO:0000256" key="7">
    <source>
        <dbReference type="ARBA" id="ARBA00023002"/>
    </source>
</evidence>
<comment type="function">
    <text evidence="10">Component of the cytochrome c oxidase, the last enzyme in the mitochondrial electron transport chain which drives oxidative phosphorylation.</text>
</comment>
<reference evidence="11" key="1">
    <citation type="submission" date="2023-07" db="EMBL/GenBank/DDBJ databases">
        <title>Chromosome-level genome assembly of Artemia franciscana.</title>
        <authorList>
            <person name="Jo E."/>
        </authorList>
    </citation>
    <scope>NUCLEOTIDE SEQUENCE</scope>
    <source>
        <tissue evidence="11">Whole body</tissue>
    </source>
</reference>
<name>A0AA88LIP5_ARTSF</name>
<keyword evidence="7" id="KW-0560">Oxidoreductase</keyword>
<evidence type="ECO:0000256" key="2">
    <source>
        <dbReference type="ARBA" id="ARBA00008135"/>
    </source>
</evidence>
<gene>
    <name evidence="11" type="ORF">QYM36_001795</name>
</gene>
<dbReference type="Proteomes" id="UP001187531">
    <property type="component" value="Unassembled WGS sequence"/>
</dbReference>
<dbReference type="Pfam" id="PF02936">
    <property type="entry name" value="COX4"/>
    <property type="match status" value="1"/>
</dbReference>
<dbReference type="Gene3D" id="1.10.442.10">
    <property type="entry name" value="Cytochrome c oxidase subunit IV"/>
    <property type="match status" value="1"/>
</dbReference>
<dbReference type="EMBL" id="JAVRJZ010000004">
    <property type="protein sequence ID" value="KAK2723242.1"/>
    <property type="molecule type" value="Genomic_DNA"/>
</dbReference>
<comment type="caution">
    <text evidence="11">The sequence shown here is derived from an EMBL/GenBank/DDBJ whole genome shotgun (WGS) entry which is preliminary data.</text>
</comment>
<organism evidence="11 12">
    <name type="scientific">Artemia franciscana</name>
    <name type="common">Brine shrimp</name>
    <name type="synonym">Artemia sanfranciscana</name>
    <dbReference type="NCBI Taxonomy" id="6661"/>
    <lineage>
        <taxon>Eukaryota</taxon>
        <taxon>Metazoa</taxon>
        <taxon>Ecdysozoa</taxon>
        <taxon>Arthropoda</taxon>
        <taxon>Crustacea</taxon>
        <taxon>Branchiopoda</taxon>
        <taxon>Anostraca</taxon>
        <taxon>Artemiidae</taxon>
        <taxon>Artemia</taxon>
    </lineage>
</organism>
<keyword evidence="6 10" id="KW-1133">Transmembrane helix</keyword>